<dbReference type="InterPro" id="IPR037185">
    <property type="entry name" value="EmrE-like"/>
</dbReference>
<dbReference type="RefSeq" id="WP_100288634.1">
    <property type="nucleotide sequence ID" value="NZ_PHHA01000010.1"/>
</dbReference>
<name>A0A2M8S2Y2_9PAST</name>
<feature type="transmembrane region" description="Helical" evidence="8">
    <location>
        <begin position="236"/>
        <end position="257"/>
    </location>
</feature>
<protein>
    <submittedName>
        <fullName evidence="10">EamA family transporter RarD</fullName>
    </submittedName>
</protein>
<keyword evidence="11" id="KW-1185">Reference proteome</keyword>
<comment type="similarity">
    <text evidence="2">Belongs to the EamA transporter family.</text>
</comment>
<feature type="transmembrane region" description="Helical" evidence="8">
    <location>
        <begin position="5"/>
        <end position="22"/>
    </location>
</feature>
<feature type="transmembrane region" description="Helical" evidence="8">
    <location>
        <begin position="98"/>
        <end position="120"/>
    </location>
</feature>
<feature type="transmembrane region" description="Helical" evidence="8">
    <location>
        <begin position="72"/>
        <end position="92"/>
    </location>
</feature>
<keyword evidence="3" id="KW-0813">Transport</keyword>
<proteinExistence type="inferred from homology"/>
<feature type="transmembrane region" description="Helical" evidence="8">
    <location>
        <begin position="34"/>
        <end position="52"/>
    </location>
</feature>
<feature type="transmembrane region" description="Helical" evidence="8">
    <location>
        <begin position="178"/>
        <end position="196"/>
    </location>
</feature>
<comment type="caution">
    <text evidence="10">The sequence shown here is derived from an EMBL/GenBank/DDBJ whole genome shotgun (WGS) entry which is preliminary data.</text>
</comment>
<evidence type="ECO:0000259" key="9">
    <source>
        <dbReference type="Pfam" id="PF00892"/>
    </source>
</evidence>
<evidence type="ECO:0000256" key="1">
    <source>
        <dbReference type="ARBA" id="ARBA00004651"/>
    </source>
</evidence>
<feature type="transmembrane region" description="Helical" evidence="8">
    <location>
        <begin position="127"/>
        <end position="144"/>
    </location>
</feature>
<reference evidence="10 11" key="1">
    <citation type="submission" date="2017-11" db="EMBL/GenBank/DDBJ databases">
        <title>Reclassification of Bisgaard taxon 7 as Conservatibacter flavescens gen. nov., sp. nov.</title>
        <authorList>
            <person name="Christensen H."/>
        </authorList>
    </citation>
    <scope>NUCLEOTIDE SEQUENCE [LARGE SCALE GENOMIC DNA]</scope>
    <source>
        <strain evidence="10 11">7_4</strain>
    </source>
</reference>
<evidence type="ECO:0000313" key="11">
    <source>
        <dbReference type="Proteomes" id="UP000229329"/>
    </source>
</evidence>
<accession>A0A2M8S2Y2</accession>
<evidence type="ECO:0000313" key="10">
    <source>
        <dbReference type="EMBL" id="PJG85513.1"/>
    </source>
</evidence>
<keyword evidence="6 8" id="KW-1133">Transmembrane helix</keyword>
<keyword evidence="4" id="KW-1003">Cell membrane</keyword>
<dbReference type="Proteomes" id="UP000229329">
    <property type="component" value="Unassembled WGS sequence"/>
</dbReference>
<gene>
    <name evidence="10" type="primary">rarD</name>
    <name evidence="10" type="ORF">CVP05_05810</name>
</gene>
<feature type="transmembrane region" description="Helical" evidence="8">
    <location>
        <begin position="208"/>
        <end position="229"/>
    </location>
</feature>
<evidence type="ECO:0000256" key="7">
    <source>
        <dbReference type="ARBA" id="ARBA00023136"/>
    </source>
</evidence>
<dbReference type="NCBIfam" id="TIGR00688">
    <property type="entry name" value="rarD"/>
    <property type="match status" value="1"/>
</dbReference>
<dbReference type="GO" id="GO:0005886">
    <property type="term" value="C:plasma membrane"/>
    <property type="evidence" value="ECO:0007669"/>
    <property type="project" value="UniProtKB-SubCell"/>
</dbReference>
<evidence type="ECO:0000256" key="6">
    <source>
        <dbReference type="ARBA" id="ARBA00022989"/>
    </source>
</evidence>
<dbReference type="InterPro" id="IPR004626">
    <property type="entry name" value="RarD"/>
</dbReference>
<evidence type="ECO:0000256" key="8">
    <source>
        <dbReference type="SAM" id="Phobius"/>
    </source>
</evidence>
<sequence>MVKGIVSSLCASILFGYLYYFSTLLQPLSGEDIFGYRIILTIPFVIAAIFVFKQKNIFVQHLKNIRQRPWLALIYMLNSFLMGFQMWLFLWAPNNGSALSASFGYLLLPLVMVVAGRVLFKEQISTIKLIAVLIAGLGVISNIILKGGLSWESLVVCIGYTLYFSLRKHFKISDLSSFCIEMLLMLPVCIYFAWQVDMPAISQINEDIYYLLPLLGLISGTALITYVLASSMLPMNLLGLLGYTETILMVIVAFMIGETIDSQSYPLFICLSIAMTLIIADGIYKTRRGRRL</sequence>
<feature type="transmembrane region" description="Helical" evidence="8">
    <location>
        <begin position="263"/>
        <end position="284"/>
    </location>
</feature>
<keyword evidence="7 8" id="KW-0472">Membrane</keyword>
<evidence type="ECO:0000256" key="4">
    <source>
        <dbReference type="ARBA" id="ARBA00022475"/>
    </source>
</evidence>
<dbReference type="SUPFAM" id="SSF103481">
    <property type="entry name" value="Multidrug resistance efflux transporter EmrE"/>
    <property type="match status" value="1"/>
</dbReference>
<feature type="transmembrane region" description="Helical" evidence="8">
    <location>
        <begin position="150"/>
        <end position="166"/>
    </location>
</feature>
<evidence type="ECO:0000256" key="3">
    <source>
        <dbReference type="ARBA" id="ARBA00022448"/>
    </source>
</evidence>
<comment type="subcellular location">
    <subcellularLocation>
        <location evidence="1">Cell membrane</location>
        <topology evidence="1">Multi-pass membrane protein</topology>
    </subcellularLocation>
</comment>
<dbReference type="InterPro" id="IPR000620">
    <property type="entry name" value="EamA_dom"/>
</dbReference>
<evidence type="ECO:0000256" key="2">
    <source>
        <dbReference type="ARBA" id="ARBA00007362"/>
    </source>
</evidence>
<evidence type="ECO:0000256" key="5">
    <source>
        <dbReference type="ARBA" id="ARBA00022692"/>
    </source>
</evidence>
<dbReference type="AlphaFoldDB" id="A0A2M8S2Y2"/>
<dbReference type="Pfam" id="PF00892">
    <property type="entry name" value="EamA"/>
    <property type="match status" value="1"/>
</dbReference>
<keyword evidence="5 8" id="KW-0812">Transmembrane</keyword>
<dbReference type="OrthoDB" id="3250831at2"/>
<feature type="domain" description="EamA" evidence="9">
    <location>
        <begin position="3"/>
        <end position="140"/>
    </location>
</feature>
<organism evidence="10 11">
    <name type="scientific">Conservatibacter flavescens</name>
    <dbReference type="NCBI Taxonomy" id="28161"/>
    <lineage>
        <taxon>Bacteria</taxon>
        <taxon>Pseudomonadati</taxon>
        <taxon>Pseudomonadota</taxon>
        <taxon>Gammaproteobacteria</taxon>
        <taxon>Pasteurellales</taxon>
        <taxon>Pasteurellaceae</taxon>
        <taxon>Conservatibacter</taxon>
    </lineage>
</organism>
<dbReference type="EMBL" id="PHHA01000010">
    <property type="protein sequence ID" value="PJG85513.1"/>
    <property type="molecule type" value="Genomic_DNA"/>
</dbReference>